<dbReference type="Pfam" id="PF00270">
    <property type="entry name" value="DEAD"/>
    <property type="match status" value="1"/>
</dbReference>
<dbReference type="InterPro" id="IPR006555">
    <property type="entry name" value="ATP-dep_Helicase_C"/>
</dbReference>
<keyword evidence="1" id="KW-0547">Nucleotide-binding</keyword>
<dbReference type="Gene3D" id="3.40.50.300">
    <property type="entry name" value="P-loop containing nucleotide triphosphate hydrolases"/>
    <property type="match status" value="2"/>
</dbReference>
<dbReference type="GO" id="GO:0006281">
    <property type="term" value="P:DNA repair"/>
    <property type="evidence" value="ECO:0007669"/>
    <property type="project" value="TreeGrafter"/>
</dbReference>
<dbReference type="FunFam" id="3.40.50.300:FF:000466">
    <property type="entry name" value="ATP-dependent DNA helicase"/>
    <property type="match status" value="1"/>
</dbReference>
<dbReference type="GO" id="GO:0005524">
    <property type="term" value="F:ATP binding"/>
    <property type="evidence" value="ECO:0007669"/>
    <property type="project" value="UniProtKB-KW"/>
</dbReference>
<evidence type="ECO:0000313" key="6">
    <source>
        <dbReference type="EMBL" id="PLX60340.1"/>
    </source>
</evidence>
<keyword evidence="3" id="KW-0067">ATP-binding</keyword>
<dbReference type="SMART" id="SM00491">
    <property type="entry name" value="HELICc2"/>
    <property type="match status" value="1"/>
</dbReference>
<dbReference type="InterPro" id="IPR027417">
    <property type="entry name" value="P-loop_NTPase"/>
</dbReference>
<evidence type="ECO:0000313" key="7">
    <source>
        <dbReference type="Proteomes" id="UP000235015"/>
    </source>
</evidence>
<evidence type="ECO:0000256" key="1">
    <source>
        <dbReference type="ARBA" id="ARBA00022741"/>
    </source>
</evidence>
<dbReference type="PANTHER" id="PTHR11472">
    <property type="entry name" value="DNA REPAIR DEAD HELICASE RAD3/XP-D SUBFAMILY MEMBER"/>
    <property type="match status" value="1"/>
</dbReference>
<dbReference type="GO" id="GO:0003676">
    <property type="term" value="F:nucleic acid binding"/>
    <property type="evidence" value="ECO:0007669"/>
    <property type="project" value="InterPro"/>
</dbReference>
<dbReference type="GO" id="GO:0003678">
    <property type="term" value="F:DNA helicase activity"/>
    <property type="evidence" value="ECO:0007669"/>
    <property type="project" value="TreeGrafter"/>
</dbReference>
<dbReference type="STRING" id="1111735.GCA_000428045_02480"/>
<reference evidence="6 7" key="1">
    <citation type="submission" date="2017-11" db="EMBL/GenBank/DDBJ databases">
        <title>Genome-resolved metagenomics identifies genetic mobility, metabolic interactions, and unexpected diversity in perchlorate-reducing communities.</title>
        <authorList>
            <person name="Barnum T.P."/>
            <person name="Figueroa I.A."/>
            <person name="Carlstrom C.I."/>
            <person name="Lucas L.N."/>
            <person name="Engelbrektson A.L."/>
            <person name="Coates J.D."/>
        </authorList>
    </citation>
    <scope>NUCLEOTIDE SEQUENCE [LARGE SCALE GENOMIC DNA]</scope>
    <source>
        <strain evidence="6">BM301</strain>
    </source>
</reference>
<name>A0A2N6CT99_9GAMM</name>
<dbReference type="Proteomes" id="UP000235015">
    <property type="component" value="Unassembled WGS sequence"/>
</dbReference>
<dbReference type="PANTHER" id="PTHR11472:SF34">
    <property type="entry name" value="REGULATOR OF TELOMERE ELONGATION HELICASE 1"/>
    <property type="match status" value="1"/>
</dbReference>
<evidence type="ECO:0000256" key="3">
    <source>
        <dbReference type="ARBA" id="ARBA00022840"/>
    </source>
</evidence>
<dbReference type="Pfam" id="PF13307">
    <property type="entry name" value="Helicase_C_2"/>
    <property type="match status" value="1"/>
</dbReference>
<dbReference type="InterPro" id="IPR011545">
    <property type="entry name" value="DEAD/DEAH_box_helicase_dom"/>
</dbReference>
<comment type="similarity">
    <text evidence="4">Belongs to the helicase family. DinG subfamily.</text>
</comment>
<dbReference type="InterPro" id="IPR045028">
    <property type="entry name" value="DinG/Rad3-like"/>
</dbReference>
<dbReference type="SUPFAM" id="SSF52540">
    <property type="entry name" value="P-loop containing nucleoside triphosphate hydrolases"/>
    <property type="match status" value="2"/>
</dbReference>
<accession>A0A2N6CT99</accession>
<protein>
    <submittedName>
        <fullName evidence="6">Helicase</fullName>
    </submittedName>
</protein>
<sequence>MSEISEILGSDGLLAGCVEGFAYRPQQGAMAEAVMSAMTRGEVLISEAGTGTGKTYAYLVPALLSGQNVIISTGTKNLQDQLFHRDLPRVRQALAVPADVALLKGRANYLCTHRMEMTLLEGRLNSRDMVDQLMQVQRWSGRTRSGDIAELTDIPEDARIWPLVTSTTENCLGAECSDYSACHLVEARRRAQEADLVVINHHLLCADFALKEGGFGELLPGADCFIVDEAHQLPEVAGNFFGSGISGRQLLDLCRDIDTEYQREAGDIKAVPEQSARLAKVTRDLRLLFGLDLRRGPWSEIAGNQPIMRVLEQLDQMLAKMIELLQLVEGRGKGLDSCLMRCKAIRQSLNELTREDEAQGEYIRWFETYRQSFRLNRTPLDISALFQARMASHPGSWVFTSATLAVGGRFDHFQRQLGLEDARTACWDSPFDYPHQALWYVPKGMPQPREPDYTQAVLEVAVPVIQASEGRAFILFTSHRALREAAESLESRLDYPLLVQGTMPKGELLARFRQLGNAVLLGTASFWEGVDVRGEALSCVIIDKLPFASPGDPVLQARIDALRKQGGNPFMEFQVPQAAIALKQGAGRLIRDETDRGVLVICDPRLLKKGYGHLFLESMPPMARTRELEDVVRFFQGGPDTDNKKSAANE</sequence>
<dbReference type="AlphaFoldDB" id="A0A2N6CT99"/>
<dbReference type="RefSeq" id="WP_273440582.1">
    <property type="nucleotide sequence ID" value="NZ_PKUN01000025.1"/>
</dbReference>
<keyword evidence="2" id="KW-0378">Hydrolase</keyword>
<dbReference type="PROSITE" id="PS51193">
    <property type="entry name" value="HELICASE_ATP_BIND_2"/>
    <property type="match status" value="1"/>
</dbReference>
<dbReference type="InterPro" id="IPR014013">
    <property type="entry name" value="Helic_SF1/SF2_ATP-bd_DinG/Rad3"/>
</dbReference>
<dbReference type="EMBL" id="PKUN01000025">
    <property type="protein sequence ID" value="PLX60340.1"/>
    <property type="molecule type" value="Genomic_DNA"/>
</dbReference>
<evidence type="ECO:0000256" key="2">
    <source>
        <dbReference type="ARBA" id="ARBA00022801"/>
    </source>
</evidence>
<keyword evidence="6" id="KW-0347">Helicase</keyword>
<dbReference type="GO" id="GO:0016818">
    <property type="term" value="F:hydrolase activity, acting on acid anhydrides, in phosphorus-containing anhydrides"/>
    <property type="evidence" value="ECO:0007669"/>
    <property type="project" value="InterPro"/>
</dbReference>
<feature type="domain" description="Helicase ATP-binding" evidence="5">
    <location>
        <begin position="13"/>
        <end position="278"/>
    </location>
</feature>
<proteinExistence type="inferred from homology"/>
<organism evidence="6 7">
    <name type="scientific">Sedimenticola selenatireducens</name>
    <dbReference type="NCBI Taxonomy" id="191960"/>
    <lineage>
        <taxon>Bacteria</taxon>
        <taxon>Pseudomonadati</taxon>
        <taxon>Pseudomonadota</taxon>
        <taxon>Gammaproteobacteria</taxon>
        <taxon>Chromatiales</taxon>
        <taxon>Sedimenticolaceae</taxon>
        <taxon>Sedimenticola</taxon>
    </lineage>
</organism>
<gene>
    <name evidence="6" type="ORF">C0630_16215</name>
</gene>
<evidence type="ECO:0000256" key="4">
    <source>
        <dbReference type="ARBA" id="ARBA00038058"/>
    </source>
</evidence>
<comment type="caution">
    <text evidence="6">The sequence shown here is derived from an EMBL/GenBank/DDBJ whole genome shotgun (WGS) entry which is preliminary data.</text>
</comment>
<evidence type="ECO:0000259" key="5">
    <source>
        <dbReference type="PROSITE" id="PS51193"/>
    </source>
</evidence>